<comment type="similarity">
    <text evidence="2">Belongs to the CPA3 antiporters (TC 2.A.63) subunit F family.</text>
</comment>
<proteinExistence type="inferred from homology"/>
<feature type="transmembrane region" description="Helical" evidence="8">
    <location>
        <begin position="62"/>
        <end position="82"/>
    </location>
</feature>
<evidence type="ECO:0000256" key="7">
    <source>
        <dbReference type="ARBA" id="ARBA00023136"/>
    </source>
</evidence>
<evidence type="ECO:0000256" key="1">
    <source>
        <dbReference type="ARBA" id="ARBA00004651"/>
    </source>
</evidence>
<gene>
    <name evidence="9" type="ORF">QO014_002849</name>
</gene>
<keyword evidence="3" id="KW-0813">Transport</keyword>
<evidence type="ECO:0000256" key="6">
    <source>
        <dbReference type="ARBA" id="ARBA00022989"/>
    </source>
</evidence>
<evidence type="ECO:0000256" key="2">
    <source>
        <dbReference type="ARBA" id="ARBA00009212"/>
    </source>
</evidence>
<evidence type="ECO:0000256" key="3">
    <source>
        <dbReference type="ARBA" id="ARBA00022448"/>
    </source>
</evidence>
<dbReference type="InterPro" id="IPR007208">
    <property type="entry name" value="MrpF/PhaF-like"/>
</dbReference>
<comment type="caution">
    <text evidence="9">The sequence shown here is derived from an EMBL/GenBank/DDBJ whole genome shotgun (WGS) entry which is preliminary data.</text>
</comment>
<evidence type="ECO:0000313" key="10">
    <source>
        <dbReference type="Proteomes" id="UP001241603"/>
    </source>
</evidence>
<keyword evidence="6 8" id="KW-1133">Transmembrane helix</keyword>
<keyword evidence="5 8" id="KW-0812">Transmembrane</keyword>
<sequence length="93" mass="9475">MTVFLTLAGIIILATVAAGLWRILRGPEDAERMMAAQLLGSGGVAVLLLSAVISGIPAIIDIALSIALLAAFASAAFVLEAFGTRGDEPADRP</sequence>
<evidence type="ECO:0000256" key="8">
    <source>
        <dbReference type="SAM" id="Phobius"/>
    </source>
</evidence>
<comment type="subcellular location">
    <subcellularLocation>
        <location evidence="1">Cell membrane</location>
        <topology evidence="1">Multi-pass membrane protein</topology>
    </subcellularLocation>
</comment>
<feature type="transmembrane region" description="Helical" evidence="8">
    <location>
        <begin position="6"/>
        <end position="24"/>
    </location>
</feature>
<dbReference type="PANTHER" id="PTHR34702">
    <property type="entry name" value="NA(+)/H(+) ANTIPORTER SUBUNIT F1"/>
    <property type="match status" value="1"/>
</dbReference>
<dbReference type="PANTHER" id="PTHR34702:SF1">
    <property type="entry name" value="NA(+)_H(+) ANTIPORTER SUBUNIT F"/>
    <property type="match status" value="1"/>
</dbReference>
<dbReference type="Pfam" id="PF04066">
    <property type="entry name" value="MrpF_PhaF"/>
    <property type="match status" value="1"/>
</dbReference>
<accession>A0ABU0H818</accession>
<keyword evidence="4" id="KW-1003">Cell membrane</keyword>
<keyword evidence="7 8" id="KW-0472">Membrane</keyword>
<protein>
    <submittedName>
        <fullName evidence="9">Multicomponent Na+:H+ antiporter subunit F</fullName>
    </submittedName>
</protein>
<dbReference type="EMBL" id="JAUSVO010000004">
    <property type="protein sequence ID" value="MDQ0438454.1"/>
    <property type="molecule type" value="Genomic_DNA"/>
</dbReference>
<keyword evidence="10" id="KW-1185">Reference proteome</keyword>
<reference evidence="9 10" key="1">
    <citation type="submission" date="2023-07" db="EMBL/GenBank/DDBJ databases">
        <title>Genomic Encyclopedia of Type Strains, Phase IV (KMG-IV): sequencing the most valuable type-strain genomes for metagenomic binning, comparative biology and taxonomic classification.</title>
        <authorList>
            <person name="Goeker M."/>
        </authorList>
    </citation>
    <scope>NUCLEOTIDE SEQUENCE [LARGE SCALE GENOMIC DNA]</scope>
    <source>
        <strain evidence="9 10">B6-8</strain>
    </source>
</reference>
<dbReference type="Proteomes" id="UP001241603">
    <property type="component" value="Unassembled WGS sequence"/>
</dbReference>
<name>A0ABU0H818_9HYPH</name>
<evidence type="ECO:0000313" key="9">
    <source>
        <dbReference type="EMBL" id="MDQ0438454.1"/>
    </source>
</evidence>
<organism evidence="9 10">
    <name type="scientific">Kaistia dalseonensis</name>
    <dbReference type="NCBI Taxonomy" id="410840"/>
    <lineage>
        <taxon>Bacteria</taxon>
        <taxon>Pseudomonadati</taxon>
        <taxon>Pseudomonadota</taxon>
        <taxon>Alphaproteobacteria</taxon>
        <taxon>Hyphomicrobiales</taxon>
        <taxon>Kaistiaceae</taxon>
        <taxon>Kaistia</taxon>
    </lineage>
</organism>
<evidence type="ECO:0000256" key="4">
    <source>
        <dbReference type="ARBA" id="ARBA00022475"/>
    </source>
</evidence>
<dbReference type="RefSeq" id="WP_266349372.1">
    <property type="nucleotide sequence ID" value="NZ_JAPKNG010000004.1"/>
</dbReference>
<evidence type="ECO:0000256" key="5">
    <source>
        <dbReference type="ARBA" id="ARBA00022692"/>
    </source>
</evidence>
<feature type="transmembrane region" description="Helical" evidence="8">
    <location>
        <begin position="36"/>
        <end position="56"/>
    </location>
</feature>